<dbReference type="InterPro" id="IPR036178">
    <property type="entry name" value="Formintransfe-cycloase-like_sf"/>
</dbReference>
<gene>
    <name evidence="2" type="ORF">AB8S09_06565</name>
</gene>
<protein>
    <submittedName>
        <fullName evidence="2">Cyclodeaminase/cyclohydrolase family protein</fullName>
    </submittedName>
</protein>
<proteinExistence type="predicted"/>
<accession>A0ABV4DWC9</accession>
<organism evidence="2 3">
    <name type="scientific">Clostridium lapidicellarium</name>
    <dbReference type="NCBI Taxonomy" id="3240931"/>
    <lineage>
        <taxon>Bacteria</taxon>
        <taxon>Bacillati</taxon>
        <taxon>Bacillota</taxon>
        <taxon>Clostridia</taxon>
        <taxon>Eubacteriales</taxon>
        <taxon>Clostridiaceae</taxon>
        <taxon>Clostridium</taxon>
    </lineage>
</organism>
<dbReference type="EMBL" id="JBGFFE010000007">
    <property type="protein sequence ID" value="MEY8763302.1"/>
    <property type="molecule type" value="Genomic_DNA"/>
</dbReference>
<evidence type="ECO:0000259" key="1">
    <source>
        <dbReference type="Pfam" id="PF04961"/>
    </source>
</evidence>
<keyword evidence="3" id="KW-1185">Reference proteome</keyword>
<dbReference type="RefSeq" id="WP_294180107.1">
    <property type="nucleotide sequence ID" value="NZ_JBGFFE010000007.1"/>
</dbReference>
<dbReference type="InterPro" id="IPR007044">
    <property type="entry name" value="Cyclodeamin/CycHdrlase"/>
</dbReference>
<comment type="caution">
    <text evidence="2">The sequence shown here is derived from an EMBL/GenBank/DDBJ whole genome shotgun (WGS) entry which is preliminary data.</text>
</comment>
<dbReference type="SUPFAM" id="SSF101262">
    <property type="entry name" value="Methenyltetrahydrofolate cyclohydrolase-like"/>
    <property type="match status" value="1"/>
</dbReference>
<dbReference type="Proteomes" id="UP001565220">
    <property type="component" value="Unassembled WGS sequence"/>
</dbReference>
<reference evidence="2 3" key="1">
    <citation type="submission" date="2024-08" db="EMBL/GenBank/DDBJ databases">
        <title>Clostridium lapicellarii sp. nov., and Clostridium renhuaiense sp. nov., two species isolated from the mud in a fermentation cellar used for producing sauce-flavour Chinese liquors.</title>
        <authorList>
            <person name="Yang F."/>
            <person name="Wang H."/>
            <person name="Chen L.Q."/>
            <person name="Zhou N."/>
            <person name="Lu J.J."/>
            <person name="Pu X.X."/>
            <person name="Wan B."/>
            <person name="Wang L."/>
            <person name="Liu S.J."/>
        </authorList>
    </citation>
    <scope>NUCLEOTIDE SEQUENCE [LARGE SCALE GENOMIC DNA]</scope>
    <source>
        <strain evidence="2 3">MT-113</strain>
    </source>
</reference>
<dbReference type="Gene3D" id="1.20.120.680">
    <property type="entry name" value="Formiminotetrahydrofolate cyclodeaminase monomer, up-and-down helical bundle"/>
    <property type="match status" value="1"/>
</dbReference>
<dbReference type="Pfam" id="PF04961">
    <property type="entry name" value="FTCD_C"/>
    <property type="match status" value="1"/>
</dbReference>
<evidence type="ECO:0000313" key="2">
    <source>
        <dbReference type="EMBL" id="MEY8763302.1"/>
    </source>
</evidence>
<name>A0ABV4DWC9_9CLOT</name>
<feature type="domain" description="Cyclodeaminase/cyclohydrolase" evidence="1">
    <location>
        <begin position="7"/>
        <end position="186"/>
    </location>
</feature>
<evidence type="ECO:0000313" key="3">
    <source>
        <dbReference type="Proteomes" id="UP001565220"/>
    </source>
</evidence>
<sequence length="213" mass="23126">MKLADETCGNFVGVLASKAAAPGGGGASAIVGSIGMALGSMVCNLTIGKKKYAQYDEKIRGILKRAACLQKELLELVDEDAECFLPLSKAYGMPKETEEEKRLKFETLEKCLKKACTVPVNILKKAYEAIKLHEALVDNCSKLAISDVGVGVQCLKAAIIGAQLNVIININSIKDEEYVRKIKLETEPLVEDGIEVADRVYKKVLSKLCKSQF</sequence>